<dbReference type="Proteomes" id="UP000784294">
    <property type="component" value="Unassembled WGS sequence"/>
</dbReference>
<feature type="signal peptide" evidence="1">
    <location>
        <begin position="1"/>
        <end position="26"/>
    </location>
</feature>
<sequence>MARFSSSLSSCYILFLFGSLNVPVRASPSLVKTMRSWDIGKAGLHFCHARSPFSSFCVSHLCLPLPNRFVDSVSVARVKIAYARPSDACLSA</sequence>
<feature type="chain" id="PRO_5019431731" description="Secreted protein" evidence="1">
    <location>
        <begin position="27"/>
        <end position="92"/>
    </location>
</feature>
<evidence type="ECO:0000256" key="1">
    <source>
        <dbReference type="SAM" id="SignalP"/>
    </source>
</evidence>
<comment type="caution">
    <text evidence="2">The sequence shown here is derived from an EMBL/GenBank/DDBJ whole genome shotgun (WGS) entry which is preliminary data.</text>
</comment>
<reference evidence="2" key="1">
    <citation type="submission" date="2018-11" db="EMBL/GenBank/DDBJ databases">
        <authorList>
            <consortium name="Pathogen Informatics"/>
        </authorList>
    </citation>
    <scope>NUCLEOTIDE SEQUENCE</scope>
</reference>
<evidence type="ECO:0000313" key="2">
    <source>
        <dbReference type="EMBL" id="VEL28257.1"/>
    </source>
</evidence>
<proteinExistence type="predicted"/>
<gene>
    <name evidence="2" type="ORF">PXEA_LOCUS21697</name>
</gene>
<name>A0A448X513_9PLAT</name>
<keyword evidence="3" id="KW-1185">Reference proteome</keyword>
<keyword evidence="1" id="KW-0732">Signal</keyword>
<evidence type="ECO:0000313" key="3">
    <source>
        <dbReference type="Proteomes" id="UP000784294"/>
    </source>
</evidence>
<organism evidence="2 3">
    <name type="scientific">Protopolystoma xenopodis</name>
    <dbReference type="NCBI Taxonomy" id="117903"/>
    <lineage>
        <taxon>Eukaryota</taxon>
        <taxon>Metazoa</taxon>
        <taxon>Spiralia</taxon>
        <taxon>Lophotrochozoa</taxon>
        <taxon>Platyhelminthes</taxon>
        <taxon>Monogenea</taxon>
        <taxon>Polyopisthocotylea</taxon>
        <taxon>Polystomatidea</taxon>
        <taxon>Polystomatidae</taxon>
        <taxon>Protopolystoma</taxon>
    </lineage>
</organism>
<evidence type="ECO:0008006" key="4">
    <source>
        <dbReference type="Google" id="ProtNLM"/>
    </source>
</evidence>
<protein>
    <recommendedName>
        <fullName evidence="4">Secreted protein</fullName>
    </recommendedName>
</protein>
<dbReference type="EMBL" id="CAAALY010093627">
    <property type="protein sequence ID" value="VEL28257.1"/>
    <property type="molecule type" value="Genomic_DNA"/>
</dbReference>
<accession>A0A448X513</accession>
<dbReference type="AlphaFoldDB" id="A0A448X513"/>